<reference evidence="2" key="1">
    <citation type="submission" date="2018-10" db="EMBL/GenBank/DDBJ databases">
        <title>Hidden diversity of soil giant viruses.</title>
        <authorList>
            <person name="Schulz F."/>
            <person name="Alteio L."/>
            <person name="Goudeau D."/>
            <person name="Ryan E.M."/>
            <person name="Malmstrom R.R."/>
            <person name="Blanchard J."/>
            <person name="Woyke T."/>
        </authorList>
    </citation>
    <scope>NUCLEOTIDE SEQUENCE</scope>
    <source>
        <strain evidence="2">HAV1</strain>
    </source>
</reference>
<feature type="region of interest" description="Disordered" evidence="1">
    <location>
        <begin position="18"/>
        <end position="41"/>
    </location>
</feature>
<proteinExistence type="predicted"/>
<accession>A0A3G5A5C5</accession>
<protein>
    <submittedName>
        <fullName evidence="2">Uncharacterized protein</fullName>
    </submittedName>
</protein>
<organism evidence="2">
    <name type="scientific">Harvfovirus sp</name>
    <dbReference type="NCBI Taxonomy" id="2487768"/>
    <lineage>
        <taxon>Viruses</taxon>
        <taxon>Varidnaviria</taxon>
        <taxon>Bamfordvirae</taxon>
        <taxon>Nucleocytoviricota</taxon>
        <taxon>Megaviricetes</taxon>
        <taxon>Imitervirales</taxon>
        <taxon>Mimiviridae</taxon>
        <taxon>Klosneuvirinae</taxon>
    </lineage>
</organism>
<dbReference type="EMBL" id="MK072256">
    <property type="protein sequence ID" value="AYV81023.1"/>
    <property type="molecule type" value="Genomic_DNA"/>
</dbReference>
<evidence type="ECO:0000313" key="2">
    <source>
        <dbReference type="EMBL" id="AYV81023.1"/>
    </source>
</evidence>
<gene>
    <name evidence="2" type="ORF">Harvfovirus14_4</name>
</gene>
<name>A0A3G5A5C5_9VIRU</name>
<evidence type="ECO:0000256" key="1">
    <source>
        <dbReference type="SAM" id="MobiDB-lite"/>
    </source>
</evidence>
<sequence length="62" mass="7316">MDCDRCICLKCLYRSVRKGRKQRDTDTPTKDVSFSGRTNESKHKETFNNFKFYPSETTFIAN</sequence>